<dbReference type="RefSeq" id="WP_091543699.1">
    <property type="nucleotide sequence ID" value="NZ_FMUS01000015.1"/>
</dbReference>
<dbReference type="Gene3D" id="3.30.360.10">
    <property type="entry name" value="Dihydrodipicolinate Reductase, domain 2"/>
    <property type="match status" value="1"/>
</dbReference>
<organism evidence="4 5">
    <name type="scientific">Alkaliphilus peptidifermentans DSM 18978</name>
    <dbReference type="NCBI Taxonomy" id="1120976"/>
    <lineage>
        <taxon>Bacteria</taxon>
        <taxon>Bacillati</taxon>
        <taxon>Bacillota</taxon>
        <taxon>Clostridia</taxon>
        <taxon>Peptostreptococcales</taxon>
        <taxon>Natronincolaceae</taxon>
        <taxon>Alkaliphilus</taxon>
    </lineage>
</organism>
<dbReference type="GO" id="GO:0000166">
    <property type="term" value="F:nucleotide binding"/>
    <property type="evidence" value="ECO:0007669"/>
    <property type="project" value="InterPro"/>
</dbReference>
<evidence type="ECO:0000313" key="5">
    <source>
        <dbReference type="Proteomes" id="UP000198636"/>
    </source>
</evidence>
<dbReference type="InterPro" id="IPR036291">
    <property type="entry name" value="NAD(P)-bd_dom_sf"/>
</dbReference>
<protein>
    <submittedName>
        <fullName evidence="4">Oxidoreductase family, C-terminal alpha/beta domain</fullName>
    </submittedName>
</protein>
<evidence type="ECO:0000256" key="1">
    <source>
        <dbReference type="ARBA" id="ARBA00010928"/>
    </source>
</evidence>
<dbReference type="InterPro" id="IPR000683">
    <property type="entry name" value="Gfo/Idh/MocA-like_OxRdtase_N"/>
</dbReference>
<dbReference type="Pfam" id="PF01408">
    <property type="entry name" value="GFO_IDH_MocA"/>
    <property type="match status" value="1"/>
</dbReference>
<dbReference type="EMBL" id="FMUS01000015">
    <property type="protein sequence ID" value="SCY76414.1"/>
    <property type="molecule type" value="Genomic_DNA"/>
</dbReference>
<dbReference type="PANTHER" id="PTHR43377:SF2">
    <property type="entry name" value="BINDING ROSSMANN FOLD OXIDOREDUCTASE, PUTATIVE (AFU_ORTHOLOGUE AFUA_4G00560)-RELATED"/>
    <property type="match status" value="1"/>
</dbReference>
<dbReference type="PANTHER" id="PTHR43377">
    <property type="entry name" value="BILIVERDIN REDUCTASE A"/>
    <property type="match status" value="1"/>
</dbReference>
<dbReference type="STRING" id="1120976.SAMN03080606_02424"/>
<accession>A0A1G5IKC6</accession>
<dbReference type="OrthoDB" id="9781966at2"/>
<feature type="domain" description="Gfo/Idh/MocA-like oxidoreductase C-terminal" evidence="3">
    <location>
        <begin position="138"/>
        <end position="417"/>
    </location>
</feature>
<feature type="domain" description="Gfo/Idh/MocA-like oxidoreductase N-terminal" evidence="2">
    <location>
        <begin position="3"/>
        <end position="125"/>
    </location>
</feature>
<proteinExistence type="inferred from homology"/>
<evidence type="ECO:0000313" key="4">
    <source>
        <dbReference type="EMBL" id="SCY76414.1"/>
    </source>
</evidence>
<evidence type="ECO:0000259" key="3">
    <source>
        <dbReference type="Pfam" id="PF02894"/>
    </source>
</evidence>
<dbReference type="Pfam" id="PF02894">
    <property type="entry name" value="GFO_IDH_MocA_C"/>
    <property type="match status" value="1"/>
</dbReference>
<evidence type="ECO:0000259" key="2">
    <source>
        <dbReference type="Pfam" id="PF01408"/>
    </source>
</evidence>
<dbReference type="InterPro" id="IPR004104">
    <property type="entry name" value="Gfo/Idh/MocA-like_OxRdtase_C"/>
</dbReference>
<gene>
    <name evidence="4" type="ORF">SAMN03080606_02424</name>
</gene>
<dbReference type="Proteomes" id="UP000198636">
    <property type="component" value="Unassembled WGS sequence"/>
</dbReference>
<keyword evidence="5" id="KW-1185">Reference proteome</keyword>
<reference evidence="4 5" key="1">
    <citation type="submission" date="2016-10" db="EMBL/GenBank/DDBJ databases">
        <authorList>
            <person name="de Groot N.N."/>
        </authorList>
    </citation>
    <scope>NUCLEOTIDE SEQUENCE [LARGE SCALE GENOMIC DNA]</scope>
    <source>
        <strain evidence="4 5">DSM 18978</strain>
    </source>
</reference>
<name>A0A1G5IKC6_9FIRM</name>
<comment type="similarity">
    <text evidence="1">Belongs to the Gfo/Idh/MocA family.</text>
</comment>
<dbReference type="SUPFAM" id="SSF51735">
    <property type="entry name" value="NAD(P)-binding Rossmann-fold domains"/>
    <property type="match status" value="1"/>
</dbReference>
<sequence>MITVSLLGAGNRGLDTYATIAQQEFDDVKFLCCIDEDPERLSQFQKRFGVSNESLYKSTDEFFLRPKQSDLLIIATQDTTHYELAKKALNKGYDLILEKPVALDVKELLELEELSNKLGRTVIVCHVLRYHKMWQMIKKIVDEGKLGKIITISHHENIGHYHYAHSYARGSWRKKETSGPLVLTKSSHDIDLLYYLVGSRVKRVASFGSLSYFHSENAPIGHGERCESCAVKKDCRYEGERMYTSFGGFYPLFTKNKYTRKAVREGLRSTDYGRCIYTMDHNVVDHQSSILEFENGVCATFNLNAFTRKMHRFIKVMCEYGEIIADERKIEVSTFDLQPLIKGFLKHILHLDRKIIKRIRLYKPWDVSKYFGHGGADRLFVKSAFESYRAKKESITPISQSVHSHVVALALEEARITGKTILIEEFIEYCSKNKTYRE</sequence>
<dbReference type="SUPFAM" id="SSF55347">
    <property type="entry name" value="Glyceraldehyde-3-phosphate dehydrogenase-like, C-terminal domain"/>
    <property type="match status" value="1"/>
</dbReference>
<dbReference type="Gene3D" id="3.40.50.720">
    <property type="entry name" value="NAD(P)-binding Rossmann-like Domain"/>
    <property type="match status" value="1"/>
</dbReference>
<dbReference type="AlphaFoldDB" id="A0A1G5IKC6"/>
<dbReference type="InterPro" id="IPR051450">
    <property type="entry name" value="Gfo/Idh/MocA_Oxidoreductases"/>
</dbReference>